<reference evidence="1 2" key="1">
    <citation type="submission" date="2019-10" db="EMBL/GenBank/DDBJ databases">
        <title>Alkalibaculum tamaniensis sp.nov., a new alkaliphilic acetogen, isolated on methoxylated aromatics from a mud volcano.</title>
        <authorList>
            <person name="Khomyakova M.A."/>
            <person name="Merkel A.Y."/>
            <person name="Bonch-Osmolovskaya E.A."/>
            <person name="Slobodkin A.I."/>
        </authorList>
    </citation>
    <scope>NUCLEOTIDE SEQUENCE [LARGE SCALE GENOMIC DNA]</scope>
    <source>
        <strain evidence="1 2">M08DMB</strain>
    </source>
</reference>
<name>A0A6A7K584_9FIRM</name>
<dbReference type="Proteomes" id="UP000440004">
    <property type="component" value="Unassembled WGS sequence"/>
</dbReference>
<gene>
    <name evidence="1" type="ORF">GC105_00655</name>
</gene>
<sequence>MRFEIALFNNNAHIQKQAVNEVLKYNDLTSHFGLELTEKQAIALVETRIFALKENGRIEFGGGVIDKLIYKFCDSPYIWANNYEQILHDLIETFYYYKNETLDLISDDDLINYMKTAFDGVCQGSLELLSGRELDRLAHNMRYGYAPNYMQDEEDEDGEY</sequence>
<evidence type="ECO:0000313" key="1">
    <source>
        <dbReference type="EMBL" id="MPW24303.1"/>
    </source>
</evidence>
<dbReference type="AlphaFoldDB" id="A0A6A7K584"/>
<dbReference type="InterPro" id="IPR046286">
    <property type="entry name" value="DUF6323"/>
</dbReference>
<dbReference type="Pfam" id="PF19848">
    <property type="entry name" value="DUF6323"/>
    <property type="match status" value="1"/>
</dbReference>
<dbReference type="RefSeq" id="WP_152800656.1">
    <property type="nucleotide sequence ID" value="NZ_WHNX01000001.1"/>
</dbReference>
<comment type="caution">
    <text evidence="1">The sequence shown here is derived from an EMBL/GenBank/DDBJ whole genome shotgun (WGS) entry which is preliminary data.</text>
</comment>
<evidence type="ECO:0000313" key="2">
    <source>
        <dbReference type="Proteomes" id="UP000440004"/>
    </source>
</evidence>
<protein>
    <submittedName>
        <fullName evidence="1">Uncharacterized protein</fullName>
    </submittedName>
</protein>
<accession>A0A6A7K584</accession>
<organism evidence="1 2">
    <name type="scientific">Alkalibaculum sporogenes</name>
    <dbReference type="NCBI Taxonomy" id="2655001"/>
    <lineage>
        <taxon>Bacteria</taxon>
        <taxon>Bacillati</taxon>
        <taxon>Bacillota</taxon>
        <taxon>Clostridia</taxon>
        <taxon>Eubacteriales</taxon>
        <taxon>Eubacteriaceae</taxon>
        <taxon>Alkalibaculum</taxon>
    </lineage>
</organism>
<keyword evidence="2" id="KW-1185">Reference proteome</keyword>
<proteinExistence type="predicted"/>
<dbReference type="EMBL" id="WHNX01000001">
    <property type="protein sequence ID" value="MPW24303.1"/>
    <property type="molecule type" value="Genomic_DNA"/>
</dbReference>